<evidence type="ECO:0000256" key="2">
    <source>
        <dbReference type="ARBA" id="ARBA00022840"/>
    </source>
</evidence>
<dbReference type="PANTHER" id="PTHR22683:SF1">
    <property type="entry name" value="TYPE VII SECRETION SYSTEM PROTEIN ESSC"/>
    <property type="match status" value="1"/>
</dbReference>
<comment type="caution">
    <text evidence="6">The sequence shown here is derived from an EMBL/GenBank/DDBJ whole genome shotgun (WGS) entry which is preliminary data.</text>
</comment>
<dbReference type="InterPro" id="IPR002543">
    <property type="entry name" value="FtsK_dom"/>
</dbReference>
<keyword evidence="6" id="KW-0132">Cell division</keyword>
<dbReference type="GO" id="GO:0005524">
    <property type="term" value="F:ATP binding"/>
    <property type="evidence" value="ECO:0007669"/>
    <property type="project" value="UniProtKB-UniRule"/>
</dbReference>
<keyword evidence="2 3" id="KW-0067">ATP-binding</keyword>
<dbReference type="GO" id="GO:0003677">
    <property type="term" value="F:DNA binding"/>
    <property type="evidence" value="ECO:0007669"/>
    <property type="project" value="InterPro"/>
</dbReference>
<dbReference type="Gene3D" id="3.40.50.300">
    <property type="entry name" value="P-loop containing nucleotide triphosphate hydrolases"/>
    <property type="match status" value="1"/>
</dbReference>
<evidence type="ECO:0000256" key="3">
    <source>
        <dbReference type="PROSITE-ProRule" id="PRU00289"/>
    </source>
</evidence>
<dbReference type="EMBL" id="VTES01000015">
    <property type="protein sequence ID" value="TYS55808.1"/>
    <property type="molecule type" value="Genomic_DNA"/>
</dbReference>
<dbReference type="InterPro" id="IPR050206">
    <property type="entry name" value="FtsK/SpoIIIE/SftA"/>
</dbReference>
<keyword evidence="6" id="KW-0131">Cell cycle</keyword>
<proteinExistence type="predicted"/>
<feature type="region of interest" description="Disordered" evidence="4">
    <location>
        <begin position="402"/>
        <end position="421"/>
    </location>
</feature>
<reference evidence="6 7" key="1">
    <citation type="submission" date="2019-08" db="EMBL/GenBank/DDBJ databases">
        <title>Bacillus genomes from the desert of Cuatro Cienegas, Coahuila.</title>
        <authorList>
            <person name="Olmedo-Alvarez G."/>
        </authorList>
    </citation>
    <scope>NUCLEOTIDE SEQUENCE [LARGE SCALE GENOMIC DNA]</scope>
    <source>
        <strain evidence="6 7">CH37_1T</strain>
    </source>
</reference>
<dbReference type="GO" id="GO:0051301">
    <property type="term" value="P:cell division"/>
    <property type="evidence" value="ECO:0007669"/>
    <property type="project" value="UniProtKB-KW"/>
</dbReference>
<evidence type="ECO:0000256" key="1">
    <source>
        <dbReference type="ARBA" id="ARBA00022741"/>
    </source>
</evidence>
<keyword evidence="1 3" id="KW-0547">Nucleotide-binding</keyword>
<organism evidence="6 7">
    <name type="scientific">Bacillus infantis</name>
    <dbReference type="NCBI Taxonomy" id="324767"/>
    <lineage>
        <taxon>Bacteria</taxon>
        <taxon>Bacillati</taxon>
        <taxon>Bacillota</taxon>
        <taxon>Bacilli</taxon>
        <taxon>Bacillales</taxon>
        <taxon>Bacillaceae</taxon>
        <taxon>Bacillus</taxon>
    </lineage>
</organism>
<evidence type="ECO:0000256" key="4">
    <source>
        <dbReference type="SAM" id="MobiDB-lite"/>
    </source>
</evidence>
<dbReference type="Pfam" id="PF01580">
    <property type="entry name" value="FtsK_SpoIIIE"/>
    <property type="match status" value="1"/>
</dbReference>
<feature type="binding site" evidence="3">
    <location>
        <begin position="189"/>
        <end position="196"/>
    </location>
    <ligand>
        <name>ATP</name>
        <dbReference type="ChEBI" id="CHEBI:30616"/>
    </ligand>
</feature>
<dbReference type="Proteomes" id="UP000323732">
    <property type="component" value="Unassembled WGS sequence"/>
</dbReference>
<feature type="domain" description="FtsK" evidence="5">
    <location>
        <begin position="171"/>
        <end position="350"/>
    </location>
</feature>
<name>A0A5D4S120_9BACI</name>
<dbReference type="AlphaFoldDB" id="A0A5D4S120"/>
<gene>
    <name evidence="6" type="ORF">FZD47_25575</name>
</gene>
<feature type="compositionally biased region" description="Basic and acidic residues" evidence="4">
    <location>
        <begin position="402"/>
        <end position="412"/>
    </location>
</feature>
<dbReference type="SUPFAM" id="SSF52540">
    <property type="entry name" value="P-loop containing nucleoside triphosphate hydrolases"/>
    <property type="match status" value="1"/>
</dbReference>
<dbReference type="PROSITE" id="PS50901">
    <property type="entry name" value="FTSK"/>
    <property type="match status" value="1"/>
</dbReference>
<evidence type="ECO:0000259" key="5">
    <source>
        <dbReference type="PROSITE" id="PS50901"/>
    </source>
</evidence>
<protein>
    <submittedName>
        <fullName evidence="6">Cell division protein FtsK</fullName>
    </submittedName>
</protein>
<accession>A0A5D4S120</accession>
<sequence length="428" mass="48309">MFIEIASSVVAAGILGSTYLYQAGISQSDHQKIEKIAENCGLVSKDGKKIRIHRRTRLKNGAEYVYQLPLGMAAKQFQERLENFQDGLNIKQSVFNITWEDIKGVRLNRKVLSEVRKLLQNKRKLRKEVEISYDGMLIFRVYDDLLPAMVELDDQMINALKGWEVPIGLGRSGMVKHDFEKVCHFINAGTTDFGKSNWLKMVIAVLIRRKPKAVTFTLIDLKGGLSFIPFKKAIQVSEMAKTPEEAYMALKTAQERMENIFNHLVANDFENVIEAGIQERHFVIIDEAADIADDKACQEIITDIARRGRAAGLRLIYCTQYPTRETVGSQIKRNCIGRLSFVVDSGTASMVVIDQYGAESLPLVKGRAIYKTVRSEVVQTPYVSREFIDQTVGPYINMRSKKEDPVHHEKNGPEGAAGRKHSLIIEEA</sequence>
<dbReference type="InterPro" id="IPR027417">
    <property type="entry name" value="P-loop_NTPase"/>
</dbReference>
<evidence type="ECO:0000313" key="6">
    <source>
        <dbReference type="EMBL" id="TYS55808.1"/>
    </source>
</evidence>
<evidence type="ECO:0000313" key="7">
    <source>
        <dbReference type="Proteomes" id="UP000323732"/>
    </source>
</evidence>
<dbReference type="PANTHER" id="PTHR22683">
    <property type="entry name" value="SPORULATION PROTEIN RELATED"/>
    <property type="match status" value="1"/>
</dbReference>